<evidence type="ECO:0000256" key="4">
    <source>
        <dbReference type="ARBA" id="ARBA00022801"/>
    </source>
</evidence>
<gene>
    <name evidence="8" type="ORF">BS50DRAFT_567093</name>
</gene>
<dbReference type="OrthoDB" id="6428749at2759"/>
<feature type="binding site" evidence="6">
    <location>
        <begin position="231"/>
        <end position="234"/>
    </location>
    <ligand>
        <name>substrate</name>
    </ligand>
</feature>
<organism evidence="8 9">
    <name type="scientific">Corynespora cassiicola Philippines</name>
    <dbReference type="NCBI Taxonomy" id="1448308"/>
    <lineage>
        <taxon>Eukaryota</taxon>
        <taxon>Fungi</taxon>
        <taxon>Dikarya</taxon>
        <taxon>Ascomycota</taxon>
        <taxon>Pezizomycotina</taxon>
        <taxon>Dothideomycetes</taxon>
        <taxon>Pleosporomycetidae</taxon>
        <taxon>Pleosporales</taxon>
        <taxon>Corynesporascaceae</taxon>
        <taxon>Corynespora</taxon>
    </lineage>
</organism>
<keyword evidence="9" id="KW-1185">Reference proteome</keyword>
<name>A0A2T2P9A4_CORCC</name>
<dbReference type="Pfam" id="PF01425">
    <property type="entry name" value="Amidase"/>
    <property type="match status" value="1"/>
</dbReference>
<evidence type="ECO:0000259" key="7">
    <source>
        <dbReference type="Pfam" id="PF01425"/>
    </source>
</evidence>
<dbReference type="InterPro" id="IPR020556">
    <property type="entry name" value="Amidase_CS"/>
</dbReference>
<comment type="similarity">
    <text evidence="2">Belongs to the amidase family.</text>
</comment>
<dbReference type="STRING" id="1448308.A0A2T2P9A4"/>
<keyword evidence="4" id="KW-0378">Hydrolase</keyword>
<sequence length="556" mass="60637">MSAQSAKWVAIAKQKKHDQFAKLPAQWLLKSSPSPDTRTYVDIPRKSGLLSSEELTITEEHDATSLADAIRARRFKCVDVTRAFCKRAAIAHQLTNCLTEVLFEEALERASKLDAHLDSGKPPLGLLHGVPVSLKDSFKIKGHDASIGIAALAYRPAEENSALVDILLDAGAVLYCKTMIPQTLMALDSHNNLFGRTLNPHNTLVTAGGSSGGEGALLAMRGSVLGVGTDVGGSIRIPAMCNGTFGVKPSWERTPYAGQENGSPPAASKIGIPASAGPLAHSTRDIELFFRAVADQKPWTYDPDVLPSPWSSLSSTSGRKLRIGVVRRDGVIDPHPPIVRLLDEVASKMRRSGIEVVDMDITPLFSQCQSLANALFGVEGANFMFDLLESFGEPLSPWLSTRLRRKAPLTLDKVRDLHAKRGELQKQFLKIWKDSDGKEIDAFICPVAPHPVPPIDRWNGVSYTSSFVLLDYPAGTVPVRTFNKDDMLGDMPESKPIGSWDKANRDLWTNFDRSVYLGTPLCIQVVAPKLEERKLCEAMSAIDQSIHCDATISAKL</sequence>
<evidence type="ECO:0000313" key="8">
    <source>
        <dbReference type="EMBL" id="PSN74230.1"/>
    </source>
</evidence>
<feature type="active site" description="Acyl-ester intermediate" evidence="5">
    <location>
        <position position="234"/>
    </location>
</feature>
<comment type="catalytic activity">
    <reaction evidence="1">
        <text>a monocarboxylic acid amide + H2O = a monocarboxylate + NH4(+)</text>
        <dbReference type="Rhea" id="RHEA:12020"/>
        <dbReference type="ChEBI" id="CHEBI:15377"/>
        <dbReference type="ChEBI" id="CHEBI:28938"/>
        <dbReference type="ChEBI" id="CHEBI:35757"/>
        <dbReference type="ChEBI" id="CHEBI:83628"/>
        <dbReference type="EC" id="3.5.1.4"/>
    </reaction>
</comment>
<accession>A0A2T2P9A4</accession>
<reference evidence="8 9" key="1">
    <citation type="journal article" date="2018" name="Front. Microbiol.">
        <title>Genome-Wide Analysis of Corynespora cassiicola Leaf Fall Disease Putative Effectors.</title>
        <authorList>
            <person name="Lopez D."/>
            <person name="Ribeiro S."/>
            <person name="Label P."/>
            <person name="Fumanal B."/>
            <person name="Venisse J.S."/>
            <person name="Kohler A."/>
            <person name="de Oliveira R.R."/>
            <person name="Labutti K."/>
            <person name="Lipzen A."/>
            <person name="Lail K."/>
            <person name="Bauer D."/>
            <person name="Ohm R.A."/>
            <person name="Barry K.W."/>
            <person name="Spatafora J."/>
            <person name="Grigoriev I.V."/>
            <person name="Martin F.M."/>
            <person name="Pujade-Renaud V."/>
        </authorList>
    </citation>
    <scope>NUCLEOTIDE SEQUENCE [LARGE SCALE GENOMIC DNA]</scope>
    <source>
        <strain evidence="8 9">Philippines</strain>
    </source>
</reference>
<dbReference type="PANTHER" id="PTHR46072:SF6">
    <property type="entry name" value="AMIDASE, PUTATIVE (AFU_ORTHOLOGUE AFUA_1G14530)-RELATED"/>
    <property type="match status" value="1"/>
</dbReference>
<dbReference type="PANTHER" id="PTHR46072">
    <property type="entry name" value="AMIDASE-RELATED-RELATED"/>
    <property type="match status" value="1"/>
</dbReference>
<feature type="domain" description="Amidase" evidence="7">
    <location>
        <begin position="79"/>
        <end position="536"/>
    </location>
</feature>
<dbReference type="EMBL" id="KZ678128">
    <property type="protein sequence ID" value="PSN74230.1"/>
    <property type="molecule type" value="Genomic_DNA"/>
</dbReference>
<dbReference type="InterPro" id="IPR023631">
    <property type="entry name" value="Amidase_dom"/>
</dbReference>
<dbReference type="InterPro" id="IPR036928">
    <property type="entry name" value="AS_sf"/>
</dbReference>
<dbReference type="SUPFAM" id="SSF75304">
    <property type="entry name" value="Amidase signature (AS) enzymes"/>
    <property type="match status" value="1"/>
</dbReference>
<dbReference type="PROSITE" id="PS00571">
    <property type="entry name" value="AMIDASES"/>
    <property type="match status" value="1"/>
</dbReference>
<feature type="active site" description="Charge relay system" evidence="5">
    <location>
        <position position="210"/>
    </location>
</feature>
<evidence type="ECO:0000313" key="9">
    <source>
        <dbReference type="Proteomes" id="UP000240883"/>
    </source>
</evidence>
<dbReference type="EC" id="3.5.1.4" evidence="3"/>
<dbReference type="PIRSF" id="PIRSF001221">
    <property type="entry name" value="Amidase_fungi"/>
    <property type="match status" value="1"/>
</dbReference>
<dbReference type="AlphaFoldDB" id="A0A2T2P9A4"/>
<evidence type="ECO:0000256" key="1">
    <source>
        <dbReference type="ARBA" id="ARBA00001311"/>
    </source>
</evidence>
<protein>
    <recommendedName>
        <fullName evidence="3">amidase</fullName>
        <ecNumber evidence="3">3.5.1.4</ecNumber>
    </recommendedName>
</protein>
<dbReference type="Gene3D" id="3.90.1300.10">
    <property type="entry name" value="Amidase signature (AS) domain"/>
    <property type="match status" value="1"/>
</dbReference>
<proteinExistence type="inferred from homology"/>
<feature type="active site" description="Charge relay system" evidence="5">
    <location>
        <position position="135"/>
    </location>
</feature>
<feature type="binding site" evidence="6">
    <location>
        <position position="184"/>
    </location>
    <ligand>
        <name>substrate</name>
    </ligand>
</feature>
<evidence type="ECO:0000256" key="2">
    <source>
        <dbReference type="ARBA" id="ARBA00009199"/>
    </source>
</evidence>
<dbReference type="GO" id="GO:0004040">
    <property type="term" value="F:amidase activity"/>
    <property type="evidence" value="ECO:0007669"/>
    <property type="project" value="UniProtKB-EC"/>
</dbReference>
<evidence type="ECO:0000256" key="6">
    <source>
        <dbReference type="PIRSR" id="PIRSR001221-2"/>
    </source>
</evidence>
<evidence type="ECO:0000256" key="3">
    <source>
        <dbReference type="ARBA" id="ARBA00012922"/>
    </source>
</evidence>
<feature type="binding site" evidence="6">
    <location>
        <position position="210"/>
    </location>
    <ligand>
        <name>substrate</name>
    </ligand>
</feature>
<evidence type="ECO:0000256" key="5">
    <source>
        <dbReference type="PIRSR" id="PIRSR001221-1"/>
    </source>
</evidence>
<dbReference type="Proteomes" id="UP000240883">
    <property type="component" value="Unassembled WGS sequence"/>
</dbReference>